<comment type="caution">
    <text evidence="7">The sequence shown here is derived from an EMBL/GenBank/DDBJ whole genome shotgun (WGS) entry which is preliminary data.</text>
</comment>
<evidence type="ECO:0000313" key="7">
    <source>
        <dbReference type="EMBL" id="GGX55302.1"/>
    </source>
</evidence>
<keyword evidence="4 6" id="KW-1133">Transmembrane helix</keyword>
<feature type="transmembrane region" description="Helical" evidence="6">
    <location>
        <begin position="94"/>
        <end position="111"/>
    </location>
</feature>
<dbReference type="SUPFAM" id="SSF161070">
    <property type="entry name" value="SNF-like"/>
    <property type="match status" value="1"/>
</dbReference>
<evidence type="ECO:0000256" key="6">
    <source>
        <dbReference type="SAM" id="Phobius"/>
    </source>
</evidence>
<accession>A0A918K9Q4</accession>
<evidence type="ECO:0000256" key="2">
    <source>
        <dbReference type="ARBA" id="ARBA00022448"/>
    </source>
</evidence>
<dbReference type="AlphaFoldDB" id="A0A918K9Q4"/>
<evidence type="ECO:0000256" key="3">
    <source>
        <dbReference type="ARBA" id="ARBA00022692"/>
    </source>
</evidence>
<evidence type="ECO:0000256" key="4">
    <source>
        <dbReference type="ARBA" id="ARBA00022989"/>
    </source>
</evidence>
<protein>
    <submittedName>
        <fullName evidence="7">Uncharacterized protein</fullName>
    </submittedName>
</protein>
<name>A0A918K9Q4_9GAMM</name>
<feature type="transmembrane region" description="Helical" evidence="6">
    <location>
        <begin position="373"/>
        <end position="396"/>
    </location>
</feature>
<feature type="transmembrane region" description="Helical" evidence="6">
    <location>
        <begin position="303"/>
        <end position="327"/>
    </location>
</feature>
<dbReference type="InterPro" id="IPR037272">
    <property type="entry name" value="SNS_sf"/>
</dbReference>
<feature type="transmembrane region" description="Helical" evidence="6">
    <location>
        <begin position="178"/>
        <end position="195"/>
    </location>
</feature>
<proteinExistence type="predicted"/>
<dbReference type="PROSITE" id="PS50267">
    <property type="entry name" value="NA_NEUROTRAN_SYMP_3"/>
    <property type="match status" value="1"/>
</dbReference>
<feature type="transmembrane region" description="Helical" evidence="6">
    <location>
        <begin position="334"/>
        <end position="353"/>
    </location>
</feature>
<organism evidence="7 8">
    <name type="scientific">Saccharospirillum salsuginis</name>
    <dbReference type="NCBI Taxonomy" id="418750"/>
    <lineage>
        <taxon>Bacteria</taxon>
        <taxon>Pseudomonadati</taxon>
        <taxon>Pseudomonadota</taxon>
        <taxon>Gammaproteobacteria</taxon>
        <taxon>Oceanospirillales</taxon>
        <taxon>Saccharospirillaceae</taxon>
        <taxon>Saccharospirillum</taxon>
    </lineage>
</organism>
<feature type="transmembrane region" description="Helical" evidence="6">
    <location>
        <begin position="21"/>
        <end position="44"/>
    </location>
</feature>
<feature type="transmembrane region" description="Helical" evidence="6">
    <location>
        <begin position="442"/>
        <end position="463"/>
    </location>
</feature>
<keyword evidence="8" id="KW-1185">Reference proteome</keyword>
<keyword evidence="5 6" id="KW-0472">Membrane</keyword>
<feature type="transmembrane region" description="Helical" evidence="6">
    <location>
        <begin position="215"/>
        <end position="237"/>
    </location>
</feature>
<evidence type="ECO:0000256" key="5">
    <source>
        <dbReference type="ARBA" id="ARBA00023136"/>
    </source>
</evidence>
<feature type="transmembrane region" description="Helical" evidence="6">
    <location>
        <begin position="50"/>
        <end position="73"/>
    </location>
</feature>
<reference evidence="7" key="2">
    <citation type="submission" date="2020-09" db="EMBL/GenBank/DDBJ databases">
        <authorList>
            <person name="Sun Q."/>
            <person name="Kim S."/>
        </authorList>
    </citation>
    <scope>NUCLEOTIDE SEQUENCE</scope>
    <source>
        <strain evidence="7">KCTC 22169</strain>
    </source>
</reference>
<feature type="transmembrane region" description="Helical" evidence="6">
    <location>
        <begin position="249"/>
        <end position="269"/>
    </location>
</feature>
<keyword evidence="2" id="KW-0813">Transport</keyword>
<reference evidence="7" key="1">
    <citation type="journal article" date="2014" name="Int. J. Syst. Evol. Microbiol.">
        <title>Complete genome sequence of Corynebacterium casei LMG S-19264T (=DSM 44701T), isolated from a smear-ripened cheese.</title>
        <authorList>
            <consortium name="US DOE Joint Genome Institute (JGI-PGF)"/>
            <person name="Walter F."/>
            <person name="Albersmeier A."/>
            <person name="Kalinowski J."/>
            <person name="Ruckert C."/>
        </authorList>
    </citation>
    <scope>NUCLEOTIDE SEQUENCE</scope>
    <source>
        <strain evidence="7">KCTC 22169</strain>
    </source>
</reference>
<dbReference type="Proteomes" id="UP000626148">
    <property type="component" value="Unassembled WGS sequence"/>
</dbReference>
<keyword evidence="3 6" id="KW-0812">Transmembrane</keyword>
<evidence type="ECO:0000313" key="8">
    <source>
        <dbReference type="Proteomes" id="UP000626148"/>
    </source>
</evidence>
<dbReference type="GO" id="GO:0016020">
    <property type="term" value="C:membrane"/>
    <property type="evidence" value="ECO:0007669"/>
    <property type="project" value="UniProtKB-SubCell"/>
</dbReference>
<feature type="transmembrane region" description="Helical" evidence="6">
    <location>
        <begin position="154"/>
        <end position="173"/>
    </location>
</feature>
<evidence type="ECO:0000256" key="1">
    <source>
        <dbReference type="ARBA" id="ARBA00004141"/>
    </source>
</evidence>
<comment type="subcellular location">
    <subcellularLocation>
        <location evidence="1">Membrane</location>
        <topology evidence="1">Multi-pass membrane protein</topology>
    </subcellularLocation>
</comment>
<sequence>MAQVRKDSCVYPGILGAMNRLLILLILFGSQLGLSDFLLLPVYAARHGELSFLALYALFKLVIVLPLLHAELVAGRYYRVSPFELVLDSSVRRWGFGLLGALLLAVLFVVANNLHNAAWTLAVGQDALTGTLAGFDSLDRVLYWYDLGSDRVRLGQLMLLLVGLLALIAWFAWYGMALVYALILPLCLALVVIQLPQLSELSARWGWQPIRVDAVFLALRYALTSSIAGFMVWYLVGCRLPQSLPTGRWVLSVQLFDLLLGMVIVATVVPGLEAVTRSADSGVVLQALVERVAGRDLTADLSLFLWLAVAIGALGSLPLLLLVTLAVSGRTHRGGLLLILALGLLLGLLALVSAQAQASLTWYGMPLTEVLNWFSFSVVAPVMATLTALWVGWGLSPNQVLKQVNPKTGSRYLAWRLSVKFVIPLALALTFARATLGLGGVTVPWILGAILSGVLLWRVWLWLKRQALYPHF</sequence>
<dbReference type="InterPro" id="IPR000175">
    <property type="entry name" value="Na/ntran_symport"/>
</dbReference>
<gene>
    <name evidence="7" type="ORF">GCM10007392_23710</name>
</gene>
<feature type="transmembrane region" description="Helical" evidence="6">
    <location>
        <begin position="417"/>
        <end position="436"/>
    </location>
</feature>
<dbReference type="EMBL" id="BMXR01000005">
    <property type="protein sequence ID" value="GGX55302.1"/>
    <property type="molecule type" value="Genomic_DNA"/>
</dbReference>